<protein>
    <recommendedName>
        <fullName evidence="3">YheC/YheD family protein</fullName>
    </recommendedName>
</protein>
<reference evidence="1 2" key="1">
    <citation type="submission" date="2005-03" db="EMBL/GenBank/DDBJ databases">
        <title>Brevibacillus brevis strain 47, complete genome.</title>
        <authorList>
            <person name="Hosoyama A."/>
            <person name="Yamada R."/>
            <person name="Hongo Y."/>
            <person name="Terui Y."/>
            <person name="Ankai A."/>
            <person name="Masuyama W."/>
            <person name="Sekiguchi M."/>
            <person name="Takeda T."/>
            <person name="Asano K."/>
            <person name="Ohji S."/>
            <person name="Ichikawa N."/>
            <person name="Narita S."/>
            <person name="Aoki N."/>
            <person name="Miura H."/>
            <person name="Matsushita S."/>
            <person name="Sekigawa T."/>
            <person name="Yamagata H."/>
            <person name="Yoshikawa H."/>
            <person name="Udaka S."/>
            <person name="Tanikawa S."/>
            <person name="Fujita N."/>
        </authorList>
    </citation>
    <scope>NUCLEOTIDE SEQUENCE [LARGE SCALE GENOMIC DNA]</scope>
    <source>
        <strain evidence="2">47 / JCM 6285 / NBRC 100599</strain>
    </source>
</reference>
<accession>C0ZI87</accession>
<organism evidence="1 2">
    <name type="scientific">Brevibacillus brevis (strain 47 / JCM 6285 / NBRC 100599)</name>
    <dbReference type="NCBI Taxonomy" id="358681"/>
    <lineage>
        <taxon>Bacteria</taxon>
        <taxon>Bacillati</taxon>
        <taxon>Bacillota</taxon>
        <taxon>Bacilli</taxon>
        <taxon>Bacillales</taxon>
        <taxon>Paenibacillaceae</taxon>
        <taxon>Brevibacillus</taxon>
    </lineage>
</organism>
<sequence length="426" mass="49536">MPCSSQASSWDEQRCTIWKHSNDKKTHERCAFAYIGQRRFFLLSTISYTRLARKSNKGGRGLSVRKRIGVLTYRGESGFVEPGYLRRLVEAGREMGAEVFLFSPQDVRFTEKRINGFVPDGKKWRRETFPWPDIVIDRYRYYPLPKHSAYLPFRKQNWFRYANNRFSNKYVVHQILIQDPQLQRWLPETLPYERKTIATMLANHRLVYLKPTNGTGGRSILRVEKRAGRYLLHGRTKQQAKSCEKLATLTEVCERLEHWMKNEKSGNEQFFLQQGLQLSLVPKRTVDARMLVQKDGKGQWCLTGMGIRVGPIQSSTSNLHGGGTALPAVSFLVTRFGQEMAERIVQECRELAIKTVTRIEEHFGLMMEFGFDLGIDVHGRVWIIEINPKPGREIFKQMRQHKRYATAVRRPLEYALYLVNKSNAAN</sequence>
<dbReference type="Gene3D" id="3.30.470.20">
    <property type="entry name" value="ATP-grasp fold, B domain"/>
    <property type="match status" value="1"/>
</dbReference>
<dbReference type="InterPro" id="IPR026838">
    <property type="entry name" value="YheC/D"/>
</dbReference>
<dbReference type="Proteomes" id="UP000001877">
    <property type="component" value="Chromosome"/>
</dbReference>
<proteinExistence type="predicted"/>
<dbReference type="AlphaFoldDB" id="C0ZI87"/>
<dbReference type="STRING" id="358681.BBR47_43840"/>
<evidence type="ECO:0000313" key="2">
    <source>
        <dbReference type="Proteomes" id="UP000001877"/>
    </source>
</evidence>
<evidence type="ECO:0000313" key="1">
    <source>
        <dbReference type="EMBL" id="BAH45361.1"/>
    </source>
</evidence>
<name>C0ZI87_BREBN</name>
<dbReference type="HOGENOM" id="CLU_044334_0_0_9"/>
<dbReference type="Pfam" id="PF14398">
    <property type="entry name" value="ATPgrasp_YheCD"/>
    <property type="match status" value="1"/>
</dbReference>
<dbReference type="SUPFAM" id="SSF56059">
    <property type="entry name" value="Glutathione synthetase ATP-binding domain-like"/>
    <property type="match status" value="1"/>
</dbReference>
<dbReference type="EMBL" id="AP008955">
    <property type="protein sequence ID" value="BAH45361.1"/>
    <property type="molecule type" value="Genomic_DNA"/>
</dbReference>
<keyword evidence="2" id="KW-1185">Reference proteome</keyword>
<dbReference type="KEGG" id="bbe:BBR47_43840"/>
<dbReference type="eggNOG" id="COG0189">
    <property type="taxonomic scope" value="Bacteria"/>
</dbReference>
<gene>
    <name evidence="1" type="ordered locus">BBR47_43840</name>
</gene>
<evidence type="ECO:0008006" key="3">
    <source>
        <dbReference type="Google" id="ProtNLM"/>
    </source>
</evidence>